<dbReference type="EMBL" id="NJGU01000009">
    <property type="protein sequence ID" value="OWY27807.1"/>
    <property type="molecule type" value="Genomic_DNA"/>
</dbReference>
<dbReference type="Proteomes" id="UP000197596">
    <property type="component" value="Unassembled WGS sequence"/>
</dbReference>
<evidence type="ECO:0000313" key="3">
    <source>
        <dbReference type="Proteomes" id="UP000197596"/>
    </source>
</evidence>
<dbReference type="OrthoDB" id="8723405at2"/>
<protein>
    <submittedName>
        <fullName evidence="2">Uncharacterized protein</fullName>
    </submittedName>
</protein>
<proteinExistence type="predicted"/>
<comment type="caution">
    <text evidence="2">The sequence shown here is derived from an EMBL/GenBank/DDBJ whole genome shotgun (WGS) entry which is preliminary data.</text>
</comment>
<reference evidence="1 4" key="2">
    <citation type="journal article" date="2020" name="Front. Plant Sci.">
        <title>Isolation of Rhizosphere Bacteria That Improve Quality and Water Stress Tolerance in Greenhouse Ornamentals.</title>
        <authorList>
            <person name="Nordstedt N.P."/>
            <person name="Jones M.L."/>
        </authorList>
    </citation>
    <scope>NUCLEOTIDE SEQUENCE [LARGE SCALE GENOMIC DNA]</scope>
    <source>
        <strain evidence="1 4">C6C2</strain>
    </source>
</reference>
<accession>A0A246WND8</accession>
<sequence>MMPFTKVRVPVPSAACGMVELYVNKGSAKFSRRDGAGSDWATLRASPHKVLEWFATASFAPSGQREAIGQFEPCARRLAGLDQLKNEVRPPIAVPRFWQLEGSDYGFDAGPHLPYWLAKNDASFVPLLVPANQMAHFSRLIA</sequence>
<evidence type="ECO:0000313" key="1">
    <source>
        <dbReference type="EMBL" id="NUU03135.1"/>
    </source>
</evidence>
<organism evidence="2 3">
    <name type="scientific">Herbaspirillum robiniae</name>
    <dbReference type="NCBI Taxonomy" id="2014887"/>
    <lineage>
        <taxon>Bacteria</taxon>
        <taxon>Pseudomonadati</taxon>
        <taxon>Pseudomonadota</taxon>
        <taxon>Betaproteobacteria</taxon>
        <taxon>Burkholderiales</taxon>
        <taxon>Oxalobacteraceae</taxon>
        <taxon>Herbaspirillum</taxon>
    </lineage>
</organism>
<gene>
    <name evidence="2" type="ORF">CEJ42_17120</name>
    <name evidence="1" type="ORF">HNO84_16135</name>
</gene>
<name>A0A246WND8_9BURK</name>
<evidence type="ECO:0000313" key="4">
    <source>
        <dbReference type="Proteomes" id="UP000536746"/>
    </source>
</evidence>
<dbReference type="AlphaFoldDB" id="A0A246WND8"/>
<dbReference type="Proteomes" id="UP000536746">
    <property type="component" value="Unassembled WGS sequence"/>
</dbReference>
<dbReference type="EMBL" id="JABFMT010000017">
    <property type="protein sequence ID" value="NUU03135.1"/>
    <property type="molecule type" value="Genomic_DNA"/>
</dbReference>
<dbReference type="RefSeq" id="WP_079218182.1">
    <property type="nucleotide sequence ID" value="NZ_CP018845.1"/>
</dbReference>
<keyword evidence="4" id="KW-1185">Reference proteome</keyword>
<evidence type="ECO:0000313" key="2">
    <source>
        <dbReference type="EMBL" id="OWY27807.1"/>
    </source>
</evidence>
<reference evidence="2 3" key="1">
    <citation type="submission" date="2017-06" db="EMBL/GenBank/DDBJ databases">
        <title>Herbaspirillum phytohormonus sp. nov., isolated from the root nodule of Robinia pseudoacacia in lead-zinc mine.</title>
        <authorList>
            <person name="Fan M."/>
            <person name="Lin Y."/>
        </authorList>
    </citation>
    <scope>NUCLEOTIDE SEQUENCE [LARGE SCALE GENOMIC DNA]</scope>
    <source>
        <strain evidence="2 3">HZ10</strain>
    </source>
</reference>